<evidence type="ECO:0000313" key="3">
    <source>
        <dbReference type="Proteomes" id="UP000244925"/>
    </source>
</evidence>
<dbReference type="InterPro" id="IPR051534">
    <property type="entry name" value="CBASS_pafABC_assoc_protein"/>
</dbReference>
<evidence type="ECO:0000259" key="1">
    <source>
        <dbReference type="Pfam" id="PF13280"/>
    </source>
</evidence>
<feature type="domain" description="WYL" evidence="1">
    <location>
        <begin position="119"/>
        <end position="185"/>
    </location>
</feature>
<name>A0A2V1IZ51_9BACT</name>
<dbReference type="AlphaFoldDB" id="A0A2V1IZ51"/>
<dbReference type="InterPro" id="IPR026881">
    <property type="entry name" value="WYL_dom"/>
</dbReference>
<protein>
    <submittedName>
        <fullName evidence="2">WYL domain-containing protein</fullName>
    </submittedName>
</protein>
<evidence type="ECO:0000313" key="2">
    <source>
        <dbReference type="EMBL" id="PWB08419.1"/>
    </source>
</evidence>
<gene>
    <name evidence="2" type="ORF">C5O25_04420</name>
</gene>
<dbReference type="PANTHER" id="PTHR34580">
    <property type="match status" value="1"/>
</dbReference>
<dbReference type="RefSeq" id="WP_107035522.1">
    <property type="nucleotide sequence ID" value="NZ_CAONGC010000001.1"/>
</dbReference>
<dbReference type="Proteomes" id="UP000244925">
    <property type="component" value="Unassembled WGS sequence"/>
</dbReference>
<organism evidence="2 3">
    <name type="scientific">Paramuribaculum intestinale</name>
    <dbReference type="NCBI Taxonomy" id="2094151"/>
    <lineage>
        <taxon>Bacteria</taxon>
        <taxon>Pseudomonadati</taxon>
        <taxon>Bacteroidota</taxon>
        <taxon>Bacteroidia</taxon>
        <taxon>Bacteroidales</taxon>
        <taxon>Muribaculaceae</taxon>
        <taxon>Paramuribaculum</taxon>
    </lineage>
</organism>
<reference evidence="3" key="1">
    <citation type="submission" date="2018-02" db="EMBL/GenBank/DDBJ databases">
        <authorList>
            <person name="Clavel T."/>
            <person name="Strowig T."/>
        </authorList>
    </citation>
    <scope>NUCLEOTIDE SEQUENCE [LARGE SCALE GENOMIC DNA]</scope>
    <source>
        <strain evidence="3">DSM 100764</strain>
    </source>
</reference>
<accession>A0A2V1IZ51</accession>
<dbReference type="Pfam" id="PF13280">
    <property type="entry name" value="WYL"/>
    <property type="match status" value="1"/>
</dbReference>
<dbReference type="PROSITE" id="PS52050">
    <property type="entry name" value="WYL"/>
    <property type="match status" value="1"/>
</dbReference>
<dbReference type="PANTHER" id="PTHR34580:SF9">
    <property type="entry name" value="SLL5097 PROTEIN"/>
    <property type="match status" value="1"/>
</dbReference>
<dbReference type="EMBL" id="PUBV01000006">
    <property type="protein sequence ID" value="PWB08419.1"/>
    <property type="molecule type" value="Genomic_DNA"/>
</dbReference>
<dbReference type="GeneID" id="93423267"/>
<sequence>MEQLRKYTWLIEKIRMARKISHKDLSDKWERAVDYSDGRPLHRATFNRWREAIYSQFGIMIDCQRTGGYLYYISNPEEIDDDRLKKWMLDSFAVGNTIGEHLSIKDRIVVDEIPSGRYHLTTIMEAMKENRVVSVTYRQFSNPCGYTFPVEPYCLKLFENRWYLLGRNNRGEIRIYGLDRLEAVEPTDERFRLPEDFSADAFFSTRYGVVIGYDEEPRRIVVRSNEEHKHYLLSLPLHHSQTLIEDCGAYADFELYLVPTYDFVMKLLQAGPMIDVISPLELRRTMKGWVSEMYELYKNV</sequence>
<proteinExistence type="predicted"/>
<comment type="caution">
    <text evidence="2">The sequence shown here is derived from an EMBL/GenBank/DDBJ whole genome shotgun (WGS) entry which is preliminary data.</text>
</comment>
<keyword evidence="3" id="KW-1185">Reference proteome</keyword>